<proteinExistence type="predicted"/>
<dbReference type="Proteomes" id="UP001060123">
    <property type="component" value="Plasmid pWSM1592_1"/>
</dbReference>
<evidence type="ECO:0000313" key="1">
    <source>
        <dbReference type="EMBL" id="UWU18669.1"/>
    </source>
</evidence>
<gene>
    <name evidence="1" type="ORF">N2599_26085</name>
</gene>
<keyword evidence="1" id="KW-0614">Plasmid</keyword>
<accession>A0ABY5XWZ8</accession>
<keyword evidence="2" id="KW-1185">Reference proteome</keyword>
<geneLocation type="plasmid" evidence="1 2">
    <name>pWSM1592_1</name>
</geneLocation>
<sequence>MSAEWNSVEWASDFTKDQTMLRARRDSLGGEPGKAIPSLGEIEGRMMILELVAVTALTRLLRLHDAQERSALMEAIRHAVDRKCSDAKLCSPDISSAEKYAEELLKSAQEQADDLDAIRDSSG</sequence>
<organism evidence="1 2">
    <name type="scientific">Rhizobium sullae</name>
    <name type="common">Rhizobium hedysari</name>
    <dbReference type="NCBI Taxonomy" id="50338"/>
    <lineage>
        <taxon>Bacteria</taxon>
        <taxon>Pseudomonadati</taxon>
        <taxon>Pseudomonadota</taxon>
        <taxon>Alphaproteobacteria</taxon>
        <taxon>Hyphomicrobiales</taxon>
        <taxon>Rhizobiaceae</taxon>
        <taxon>Rhizobium/Agrobacterium group</taxon>
        <taxon>Rhizobium</taxon>
    </lineage>
</organism>
<dbReference type="EMBL" id="CP104144">
    <property type="protein sequence ID" value="UWU18669.1"/>
    <property type="molecule type" value="Genomic_DNA"/>
</dbReference>
<dbReference type="RefSeq" id="WP_156915321.1">
    <property type="nucleotide sequence ID" value="NZ_CP104144.1"/>
</dbReference>
<evidence type="ECO:0000313" key="2">
    <source>
        <dbReference type="Proteomes" id="UP001060123"/>
    </source>
</evidence>
<protein>
    <submittedName>
        <fullName evidence="1">Uncharacterized protein</fullName>
    </submittedName>
</protein>
<name>A0ABY5XWZ8_RHISU</name>
<reference evidence="1" key="1">
    <citation type="submission" date="2022-09" db="EMBL/GenBank/DDBJ databases">
        <title>Australian commercial rhizobial inoculants.</title>
        <authorList>
            <person name="Kohlmeier M.G."/>
            <person name="O'Hara G.W."/>
            <person name="Colombi E."/>
            <person name="Ramsay J.P."/>
            <person name="Terpolilli J."/>
        </authorList>
    </citation>
    <scope>NUCLEOTIDE SEQUENCE</scope>
    <source>
        <strain evidence="1">WSM1592</strain>
        <plasmid evidence="1">pWSM1592_1</plasmid>
    </source>
</reference>